<name>A0ABD0P5D1_CIRMR</name>
<evidence type="ECO:0000313" key="2">
    <source>
        <dbReference type="EMBL" id="KAL0169224.1"/>
    </source>
</evidence>
<keyword evidence="3" id="KW-1185">Reference proteome</keyword>
<dbReference type="Proteomes" id="UP001529510">
    <property type="component" value="Unassembled WGS sequence"/>
</dbReference>
<dbReference type="SUPFAM" id="SSF81822">
    <property type="entry name" value="RuBisCo LSMT C-terminal, substrate-binding domain"/>
    <property type="match status" value="1"/>
</dbReference>
<reference evidence="2 3" key="1">
    <citation type="submission" date="2024-05" db="EMBL/GenBank/DDBJ databases">
        <title>Genome sequencing and assembly of Indian major carp, Cirrhinus mrigala (Hamilton, 1822).</title>
        <authorList>
            <person name="Mohindra V."/>
            <person name="Chowdhury L.M."/>
            <person name="Lal K."/>
            <person name="Jena J.K."/>
        </authorList>
    </citation>
    <scope>NUCLEOTIDE SEQUENCE [LARGE SCALE GENOMIC DNA]</scope>
    <source>
        <strain evidence="2">CM1030</strain>
        <tissue evidence="2">Blood</tissue>
    </source>
</reference>
<evidence type="ECO:0000259" key="1">
    <source>
        <dbReference type="Pfam" id="PF09273"/>
    </source>
</evidence>
<dbReference type="AlphaFoldDB" id="A0ABD0P5D1"/>
<comment type="caution">
    <text evidence="2">The sequence shown here is derived from an EMBL/GenBank/DDBJ whole genome shotgun (WGS) entry which is preliminary data.</text>
</comment>
<proteinExistence type="predicted"/>
<feature type="non-terminal residue" evidence="2">
    <location>
        <position position="1"/>
    </location>
</feature>
<protein>
    <recommendedName>
        <fullName evidence="1">Rubisco LSMT substrate-binding domain-containing protein</fullName>
    </recommendedName>
</protein>
<sequence length="56" mass="6558">ELRDYLVGDHAINKIFTLGNTEFPVSWENEIKLWTFLETRAALLLKTYKTTSEVLE</sequence>
<organism evidence="2 3">
    <name type="scientific">Cirrhinus mrigala</name>
    <name type="common">Mrigala</name>
    <dbReference type="NCBI Taxonomy" id="683832"/>
    <lineage>
        <taxon>Eukaryota</taxon>
        <taxon>Metazoa</taxon>
        <taxon>Chordata</taxon>
        <taxon>Craniata</taxon>
        <taxon>Vertebrata</taxon>
        <taxon>Euteleostomi</taxon>
        <taxon>Actinopterygii</taxon>
        <taxon>Neopterygii</taxon>
        <taxon>Teleostei</taxon>
        <taxon>Ostariophysi</taxon>
        <taxon>Cypriniformes</taxon>
        <taxon>Cyprinidae</taxon>
        <taxon>Labeoninae</taxon>
        <taxon>Labeonini</taxon>
        <taxon>Cirrhinus</taxon>
    </lineage>
</organism>
<evidence type="ECO:0000313" key="3">
    <source>
        <dbReference type="Proteomes" id="UP001529510"/>
    </source>
</evidence>
<dbReference type="EMBL" id="JAMKFB020000017">
    <property type="protein sequence ID" value="KAL0169224.1"/>
    <property type="molecule type" value="Genomic_DNA"/>
</dbReference>
<dbReference type="InterPro" id="IPR036464">
    <property type="entry name" value="Rubisco_LSMT_subst-bd_sf"/>
</dbReference>
<feature type="domain" description="Rubisco LSMT substrate-binding" evidence="1">
    <location>
        <begin position="20"/>
        <end position="53"/>
    </location>
</feature>
<dbReference type="Pfam" id="PF09273">
    <property type="entry name" value="Rubis-subs-bind"/>
    <property type="match status" value="1"/>
</dbReference>
<dbReference type="InterPro" id="IPR015353">
    <property type="entry name" value="Rubisco_LSMT_subst-bd"/>
</dbReference>
<accession>A0ABD0P5D1</accession>
<gene>
    <name evidence="2" type="ORF">M9458_033820</name>
</gene>
<dbReference type="Gene3D" id="3.90.1420.10">
    <property type="entry name" value="Rubisco LSMT, substrate-binding domain"/>
    <property type="match status" value="1"/>
</dbReference>